<keyword evidence="3" id="KW-1185">Reference proteome</keyword>
<accession>A0A5J4IYP5</accession>
<evidence type="ECO:0000313" key="2">
    <source>
        <dbReference type="EMBL" id="GER60056.1"/>
    </source>
</evidence>
<comment type="caution">
    <text evidence="2">The sequence shown here is derived from an EMBL/GenBank/DDBJ whole genome shotgun (WGS) entry which is preliminary data.</text>
</comment>
<protein>
    <recommendedName>
        <fullName evidence="4">Cardiolipin synthetase</fullName>
    </recommendedName>
</protein>
<dbReference type="PROSITE" id="PS51257">
    <property type="entry name" value="PROKAR_LIPOPROTEIN"/>
    <property type="match status" value="1"/>
</dbReference>
<evidence type="ECO:0008006" key="4">
    <source>
        <dbReference type="Google" id="ProtNLM"/>
    </source>
</evidence>
<organism evidence="2 3">
    <name type="scientific">Patiriisocius marinus</name>
    <dbReference type="NCBI Taxonomy" id="1397112"/>
    <lineage>
        <taxon>Bacteria</taxon>
        <taxon>Pseudomonadati</taxon>
        <taxon>Bacteroidota</taxon>
        <taxon>Flavobacteriia</taxon>
        <taxon>Flavobacteriales</taxon>
        <taxon>Flavobacteriaceae</taxon>
        <taxon>Patiriisocius</taxon>
    </lineage>
</organism>
<dbReference type="Proteomes" id="UP000326509">
    <property type="component" value="Unassembled WGS sequence"/>
</dbReference>
<evidence type="ECO:0000313" key="3">
    <source>
        <dbReference type="Proteomes" id="UP000326509"/>
    </source>
</evidence>
<evidence type="ECO:0000256" key="1">
    <source>
        <dbReference type="SAM" id="SignalP"/>
    </source>
</evidence>
<feature type="signal peptide" evidence="1">
    <location>
        <begin position="1"/>
        <end position="19"/>
    </location>
</feature>
<dbReference type="RefSeq" id="WP_151674509.1">
    <property type="nucleotide sequence ID" value="NZ_BKCG01000005.1"/>
</dbReference>
<proteinExistence type="predicted"/>
<gene>
    <name evidence="2" type="ORF">ULMA_21640</name>
</gene>
<keyword evidence="1" id="KW-0732">Signal</keyword>
<feature type="chain" id="PRO_5023907893" description="Cardiolipin synthetase" evidence="1">
    <location>
        <begin position="20"/>
        <end position="214"/>
    </location>
</feature>
<dbReference type="AlphaFoldDB" id="A0A5J4IYP5"/>
<name>A0A5J4IYP5_9FLAO</name>
<dbReference type="OrthoDB" id="6077795at2"/>
<dbReference type="EMBL" id="BKCG01000005">
    <property type="protein sequence ID" value="GER60056.1"/>
    <property type="molecule type" value="Genomic_DNA"/>
</dbReference>
<sequence>MKKSLLLITTIIISALLFGCSSTKITQQYKNPDTGYFQANKVLVIGISSDNELRRAFESKMVSSLEKKDVIAVKSIDFFEKSFSDNKQSIRQLNQIENKLLESGFDAILFSKITGKESRVTLVDAYQNFSKQNQTFEDYYFRNQNEYFKEQEERYQIYTTETSLFCICPGKERELLWRGEIELVDAAKTNQNINSYINVLFKALKENNLLLLNE</sequence>
<reference evidence="2 3" key="1">
    <citation type="submission" date="2019-08" db="EMBL/GenBank/DDBJ databases">
        <title>Draft genome sequence of Ulvibacter marinus type strain NBRC 109484.</title>
        <authorList>
            <person name="Kawano K."/>
            <person name="Ushijima N."/>
            <person name="Kihara M."/>
            <person name="Itoh H."/>
        </authorList>
    </citation>
    <scope>NUCLEOTIDE SEQUENCE [LARGE SCALE GENOMIC DNA]</scope>
    <source>
        <strain evidence="2 3">NBRC 109484</strain>
    </source>
</reference>